<evidence type="ECO:0000313" key="1">
    <source>
        <dbReference type="EMBL" id="KAG5282023.1"/>
    </source>
</evidence>
<proteinExistence type="predicted"/>
<keyword evidence="2" id="KW-1185">Reference proteome</keyword>
<reference evidence="1" key="1">
    <citation type="submission" date="2020-10" db="EMBL/GenBank/DDBJ databases">
        <title>Chromosome-scale genome assembly of the Allis shad, Alosa alosa.</title>
        <authorList>
            <person name="Margot Z."/>
            <person name="Christophe K."/>
            <person name="Cabau C."/>
            <person name="Louis A."/>
            <person name="Berthelot C."/>
            <person name="Parey E."/>
            <person name="Roest Crollius H."/>
            <person name="Montfort J."/>
            <person name="Robinson-Rechavi M."/>
            <person name="Bucao C."/>
            <person name="Bouchez O."/>
            <person name="Gislard M."/>
            <person name="Lluch J."/>
            <person name="Milhes M."/>
            <person name="Lampietro C."/>
            <person name="Lopez Roques C."/>
            <person name="Donnadieu C."/>
            <person name="Braasch I."/>
            <person name="Desvignes T."/>
            <person name="Postlethwait J."/>
            <person name="Bobe J."/>
            <person name="Guiguen Y."/>
        </authorList>
    </citation>
    <scope>NUCLEOTIDE SEQUENCE</scope>
    <source>
        <strain evidence="1">M-15738</strain>
        <tissue evidence="1">Blood</tissue>
    </source>
</reference>
<organism evidence="1 2">
    <name type="scientific">Alosa alosa</name>
    <name type="common">allis shad</name>
    <dbReference type="NCBI Taxonomy" id="278164"/>
    <lineage>
        <taxon>Eukaryota</taxon>
        <taxon>Metazoa</taxon>
        <taxon>Chordata</taxon>
        <taxon>Craniata</taxon>
        <taxon>Vertebrata</taxon>
        <taxon>Euteleostomi</taxon>
        <taxon>Actinopterygii</taxon>
        <taxon>Neopterygii</taxon>
        <taxon>Teleostei</taxon>
        <taxon>Clupei</taxon>
        <taxon>Clupeiformes</taxon>
        <taxon>Clupeoidei</taxon>
        <taxon>Clupeidae</taxon>
        <taxon>Alosa</taxon>
    </lineage>
</organism>
<gene>
    <name evidence="1" type="ORF">AALO_G00051410</name>
</gene>
<name>A0AAV6H3W6_9TELE</name>
<dbReference type="EMBL" id="JADWDJ010000004">
    <property type="protein sequence ID" value="KAG5282023.1"/>
    <property type="molecule type" value="Genomic_DNA"/>
</dbReference>
<evidence type="ECO:0000313" key="2">
    <source>
        <dbReference type="Proteomes" id="UP000823561"/>
    </source>
</evidence>
<sequence length="248" mass="27874">MKWSSLTESSNLHVLSPVLSASEAIQFPGLQLISDCMEAKCGVRMKSCLRTNQGELTGKAKGCIARDCKNALKLCVKQIPKDAFAYAKVIAETAEQYADVGLDLFSDSYLQCWPRPDTHNGTQLTDCVIDDLLEKMEPLITLFGSTLFSDPAYMACWFVHIGRIFVTLATDTSNHDYAEQMARNNAMEAQRNAYVYMKCSAMRNPDEDCINMWNRIWGTPAWMKRKSKDIFVGFFNNVISASVKCQKS</sequence>
<accession>A0AAV6H3W6</accession>
<dbReference type="Proteomes" id="UP000823561">
    <property type="component" value="Chromosome 4"/>
</dbReference>
<protein>
    <submittedName>
        <fullName evidence="1">Uncharacterized protein</fullName>
    </submittedName>
</protein>
<comment type="caution">
    <text evidence="1">The sequence shown here is derived from an EMBL/GenBank/DDBJ whole genome shotgun (WGS) entry which is preliminary data.</text>
</comment>
<dbReference type="AlphaFoldDB" id="A0AAV6H3W6"/>